<keyword evidence="5" id="KW-1185">Reference proteome</keyword>
<dbReference type="RefSeq" id="WP_131898066.1">
    <property type="nucleotide sequence ID" value="NZ_SMKU01000165.1"/>
</dbReference>
<dbReference type="GO" id="GO:0005737">
    <property type="term" value="C:cytoplasm"/>
    <property type="evidence" value="ECO:0007669"/>
    <property type="project" value="TreeGrafter"/>
</dbReference>
<dbReference type="Pfam" id="PF04909">
    <property type="entry name" value="Amidohydro_2"/>
    <property type="match status" value="1"/>
</dbReference>
<dbReference type="OrthoDB" id="8673173at2"/>
<organism evidence="4 5">
    <name type="scientific">Actinomadura rubrisoli</name>
    <dbReference type="NCBI Taxonomy" id="2530368"/>
    <lineage>
        <taxon>Bacteria</taxon>
        <taxon>Bacillati</taxon>
        <taxon>Actinomycetota</taxon>
        <taxon>Actinomycetes</taxon>
        <taxon>Streptosporangiales</taxon>
        <taxon>Thermomonosporaceae</taxon>
        <taxon>Actinomadura</taxon>
    </lineage>
</organism>
<reference evidence="4 5" key="1">
    <citation type="submission" date="2019-03" db="EMBL/GenBank/DDBJ databases">
        <title>Draft genome sequences of novel Actinobacteria.</title>
        <authorList>
            <person name="Sahin N."/>
            <person name="Ay H."/>
            <person name="Saygin H."/>
        </authorList>
    </citation>
    <scope>NUCLEOTIDE SEQUENCE [LARGE SCALE GENOMIC DNA]</scope>
    <source>
        <strain evidence="4 5">H3C3</strain>
    </source>
</reference>
<dbReference type="GO" id="GO:0016831">
    <property type="term" value="F:carboxy-lyase activity"/>
    <property type="evidence" value="ECO:0007669"/>
    <property type="project" value="InterPro"/>
</dbReference>
<gene>
    <name evidence="4" type="ORF">E1298_26985</name>
</gene>
<accession>A0A4R5B8Y1</accession>
<dbReference type="InterPro" id="IPR032466">
    <property type="entry name" value="Metal_Hydrolase"/>
</dbReference>
<protein>
    <submittedName>
        <fullName evidence="4">Amidohydrolase</fullName>
    </submittedName>
</protein>
<feature type="region of interest" description="Disordered" evidence="2">
    <location>
        <begin position="1"/>
        <end position="20"/>
    </location>
</feature>
<proteinExistence type="predicted"/>
<dbReference type="InterPro" id="IPR006680">
    <property type="entry name" value="Amidohydro-rel"/>
</dbReference>
<dbReference type="AlphaFoldDB" id="A0A4R5B8Y1"/>
<dbReference type="SUPFAM" id="SSF51556">
    <property type="entry name" value="Metallo-dependent hydrolases"/>
    <property type="match status" value="1"/>
</dbReference>
<feature type="domain" description="Amidohydrolase-related" evidence="3">
    <location>
        <begin position="82"/>
        <end position="341"/>
    </location>
</feature>
<dbReference type="PANTHER" id="PTHR21240">
    <property type="entry name" value="2-AMINO-3-CARBOXYLMUCONATE-6-SEMIALDEHYDE DECARBOXYLASE"/>
    <property type="match status" value="1"/>
</dbReference>
<evidence type="ECO:0000259" key="3">
    <source>
        <dbReference type="Pfam" id="PF04909"/>
    </source>
</evidence>
<evidence type="ECO:0000256" key="2">
    <source>
        <dbReference type="SAM" id="MobiDB-lite"/>
    </source>
</evidence>
<keyword evidence="1" id="KW-0456">Lyase</keyword>
<dbReference type="GO" id="GO:0016787">
    <property type="term" value="F:hydrolase activity"/>
    <property type="evidence" value="ECO:0007669"/>
    <property type="project" value="UniProtKB-KW"/>
</dbReference>
<dbReference type="Gene3D" id="3.20.20.140">
    <property type="entry name" value="Metal-dependent hydrolases"/>
    <property type="match status" value="1"/>
</dbReference>
<comment type="caution">
    <text evidence="4">The sequence shown here is derived from an EMBL/GenBank/DDBJ whole genome shotgun (WGS) entry which is preliminary data.</text>
</comment>
<evidence type="ECO:0000256" key="1">
    <source>
        <dbReference type="ARBA" id="ARBA00023239"/>
    </source>
</evidence>
<dbReference type="GO" id="GO:0019748">
    <property type="term" value="P:secondary metabolic process"/>
    <property type="evidence" value="ECO:0007669"/>
    <property type="project" value="TreeGrafter"/>
</dbReference>
<keyword evidence="4" id="KW-0378">Hydrolase</keyword>
<dbReference type="PANTHER" id="PTHR21240:SF28">
    <property type="entry name" value="ISO-OROTATE DECARBOXYLASE (EUROFUNG)"/>
    <property type="match status" value="1"/>
</dbReference>
<dbReference type="EMBL" id="SMKU01000165">
    <property type="protein sequence ID" value="TDD79802.1"/>
    <property type="molecule type" value="Genomic_DNA"/>
</dbReference>
<sequence length="343" mass="38501">MELSEYRPRPRLRVPGSSVPRASVPAIDAHNHLGRWLTGDWSVPDVGGLLDVMDGCGVRTIVNLDGRWGEELQENLDRYDRAHPGRFVTFCHADWDELNREDGKGLAPGLRRSVEAGARGLKVWKDLGLHVRDAAGQLVLPDDPRLGDLWDTAAELGIPVAIHTADPIAFFDPIDERNERYEQLLAHPDWSFADTERFPRFDRLMDALETVVAGHPRTTFIAVHAGCQAEDLGRVWRMLATYPNLNIDIAARIAELGRQPRATRDLVLRFPDRVLFGTDEFPPSPGTYATHFRFLETLDEHFPHSEDDPPLMGRWHISGLGLPRDVLARVYASNAARILGLTP</sequence>
<name>A0A4R5B8Y1_9ACTN</name>
<evidence type="ECO:0000313" key="5">
    <source>
        <dbReference type="Proteomes" id="UP000294513"/>
    </source>
</evidence>
<dbReference type="Proteomes" id="UP000294513">
    <property type="component" value="Unassembled WGS sequence"/>
</dbReference>
<dbReference type="InterPro" id="IPR032465">
    <property type="entry name" value="ACMSD"/>
</dbReference>
<evidence type="ECO:0000313" key="4">
    <source>
        <dbReference type="EMBL" id="TDD79802.1"/>
    </source>
</evidence>